<feature type="DNA-binding region" description="H-T-H motif" evidence="2">
    <location>
        <begin position="35"/>
        <end position="54"/>
    </location>
</feature>
<evidence type="ECO:0000313" key="4">
    <source>
        <dbReference type="EMBL" id="UNM95579.1"/>
    </source>
</evidence>
<feature type="domain" description="HTH tetR-type" evidence="3">
    <location>
        <begin position="12"/>
        <end position="72"/>
    </location>
</feature>
<dbReference type="Proteomes" id="UP000829542">
    <property type="component" value="Chromosome"/>
</dbReference>
<dbReference type="EMBL" id="CP093379">
    <property type="protein sequence ID" value="UNM95579.1"/>
    <property type="molecule type" value="Genomic_DNA"/>
</dbReference>
<dbReference type="Pfam" id="PF17937">
    <property type="entry name" value="TetR_C_28"/>
    <property type="match status" value="1"/>
</dbReference>
<accession>A0ABY3WY91</accession>
<dbReference type="PANTHER" id="PTHR30055:SF148">
    <property type="entry name" value="TETR-FAMILY TRANSCRIPTIONAL REGULATOR"/>
    <property type="match status" value="1"/>
</dbReference>
<proteinExistence type="predicted"/>
<evidence type="ECO:0000256" key="1">
    <source>
        <dbReference type="ARBA" id="ARBA00023125"/>
    </source>
</evidence>
<dbReference type="InterPro" id="IPR001647">
    <property type="entry name" value="HTH_TetR"/>
</dbReference>
<sequence length="182" mass="20546">MKNPYQRKKQPELVRSALIDNATQLILEQGVEQTSLQAVADATDITKGGLLHHFPTKMALLAAVYEKTILDLEAEIEVLIANDPHSYGRFTRAYIISSINGLRNKIPNQQIISAMLNTPGLSQIWSQWLEKKLALFKEDSLELELIRLTTDGIWFNALAGISLHNLTKIEQYLIAQTHNIQK</sequence>
<dbReference type="Gene3D" id="1.10.357.10">
    <property type="entry name" value="Tetracycline Repressor, domain 2"/>
    <property type="match status" value="1"/>
</dbReference>
<organism evidence="4 5">
    <name type="scientific">Ignatzschineria rhizosphaerae</name>
    <dbReference type="NCBI Taxonomy" id="2923279"/>
    <lineage>
        <taxon>Bacteria</taxon>
        <taxon>Pseudomonadati</taxon>
        <taxon>Pseudomonadota</taxon>
        <taxon>Gammaproteobacteria</taxon>
        <taxon>Cardiobacteriales</taxon>
        <taxon>Ignatzschineriaceae</taxon>
        <taxon>Ignatzschineria</taxon>
    </lineage>
</organism>
<dbReference type="PANTHER" id="PTHR30055">
    <property type="entry name" value="HTH-TYPE TRANSCRIPTIONAL REGULATOR RUTR"/>
    <property type="match status" value="1"/>
</dbReference>
<dbReference type="RefSeq" id="WP_242147968.1">
    <property type="nucleotide sequence ID" value="NZ_CP093379.1"/>
</dbReference>
<evidence type="ECO:0000313" key="5">
    <source>
        <dbReference type="Proteomes" id="UP000829542"/>
    </source>
</evidence>
<dbReference type="PROSITE" id="PS50977">
    <property type="entry name" value="HTH_TETR_2"/>
    <property type="match status" value="1"/>
</dbReference>
<dbReference type="PRINTS" id="PR00455">
    <property type="entry name" value="HTHTETR"/>
</dbReference>
<keyword evidence="5" id="KW-1185">Reference proteome</keyword>
<evidence type="ECO:0000259" key="3">
    <source>
        <dbReference type="PROSITE" id="PS50977"/>
    </source>
</evidence>
<dbReference type="InterPro" id="IPR041479">
    <property type="entry name" value="TetR_CgmR_C"/>
</dbReference>
<gene>
    <name evidence="4" type="ORF">MMG00_10155</name>
</gene>
<dbReference type="SUPFAM" id="SSF46689">
    <property type="entry name" value="Homeodomain-like"/>
    <property type="match status" value="1"/>
</dbReference>
<dbReference type="InterPro" id="IPR050109">
    <property type="entry name" value="HTH-type_TetR-like_transc_reg"/>
</dbReference>
<reference evidence="4 5" key="1">
    <citation type="submission" date="2022-03" db="EMBL/GenBank/DDBJ databases">
        <title>Ignatzschineria rhizosphaerae HR5S32.</title>
        <authorList>
            <person name="Sun J.Q."/>
            <person name="Feng J.Y."/>
        </authorList>
    </citation>
    <scope>NUCLEOTIDE SEQUENCE [LARGE SCALE GENOMIC DNA]</scope>
    <source>
        <strain evidence="4 5">HR5S32</strain>
    </source>
</reference>
<evidence type="ECO:0000256" key="2">
    <source>
        <dbReference type="PROSITE-ProRule" id="PRU00335"/>
    </source>
</evidence>
<protein>
    <submittedName>
        <fullName evidence="4">TetR/AcrR family transcriptional regulator</fullName>
    </submittedName>
</protein>
<dbReference type="SUPFAM" id="SSF48498">
    <property type="entry name" value="Tetracyclin repressor-like, C-terminal domain"/>
    <property type="match status" value="1"/>
</dbReference>
<dbReference type="Pfam" id="PF00440">
    <property type="entry name" value="TetR_N"/>
    <property type="match status" value="1"/>
</dbReference>
<keyword evidence="1 2" id="KW-0238">DNA-binding</keyword>
<dbReference type="InterPro" id="IPR036271">
    <property type="entry name" value="Tet_transcr_reg_TetR-rel_C_sf"/>
</dbReference>
<name>A0ABY3WY91_9GAMM</name>
<dbReference type="InterPro" id="IPR009057">
    <property type="entry name" value="Homeodomain-like_sf"/>
</dbReference>